<dbReference type="InterPro" id="IPR001128">
    <property type="entry name" value="Cyt_P450"/>
</dbReference>
<keyword evidence="5" id="KW-0503">Monooxygenase</keyword>
<dbReference type="PRINTS" id="PR00385">
    <property type="entry name" value="P450"/>
</dbReference>
<keyword evidence="3 5" id="KW-0479">Metal-binding</keyword>
<evidence type="ECO:0000256" key="6">
    <source>
        <dbReference type="SAM" id="MobiDB-lite"/>
    </source>
</evidence>
<organism evidence="7 8">
    <name type="scientific">Stereocaulon virgatum</name>
    <dbReference type="NCBI Taxonomy" id="373712"/>
    <lineage>
        <taxon>Eukaryota</taxon>
        <taxon>Fungi</taxon>
        <taxon>Dikarya</taxon>
        <taxon>Ascomycota</taxon>
        <taxon>Pezizomycotina</taxon>
        <taxon>Lecanoromycetes</taxon>
        <taxon>OSLEUM clade</taxon>
        <taxon>Lecanoromycetidae</taxon>
        <taxon>Lecanorales</taxon>
        <taxon>Lecanorineae</taxon>
        <taxon>Stereocaulaceae</taxon>
        <taxon>Stereocaulon</taxon>
    </lineage>
</organism>
<dbReference type="PRINTS" id="PR00463">
    <property type="entry name" value="EP450I"/>
</dbReference>
<keyword evidence="8" id="KW-1185">Reference proteome</keyword>
<dbReference type="InterPro" id="IPR036396">
    <property type="entry name" value="Cyt_P450_sf"/>
</dbReference>
<evidence type="ECO:0000256" key="1">
    <source>
        <dbReference type="ARBA" id="ARBA00001971"/>
    </source>
</evidence>
<dbReference type="Gene3D" id="1.10.630.10">
    <property type="entry name" value="Cytochrome P450"/>
    <property type="match status" value="1"/>
</dbReference>
<reference evidence="7 8" key="1">
    <citation type="submission" date="2024-09" db="EMBL/GenBank/DDBJ databases">
        <title>Rethinking Asexuality: The Enigmatic Case of Functional Sexual Genes in Lepraria (Stereocaulaceae).</title>
        <authorList>
            <person name="Doellman M."/>
            <person name="Sun Y."/>
            <person name="Barcenas-Pena A."/>
            <person name="Lumbsch H.T."/>
            <person name="Grewe F."/>
        </authorList>
    </citation>
    <scope>NUCLEOTIDE SEQUENCE [LARGE SCALE GENOMIC DNA]</scope>
    <source>
        <strain evidence="7 8">Mercado 3170</strain>
    </source>
</reference>
<keyword evidence="5" id="KW-0560">Oxidoreductase</keyword>
<dbReference type="CDD" id="cd11070">
    <property type="entry name" value="CYP56-like"/>
    <property type="match status" value="1"/>
</dbReference>
<dbReference type="InterPro" id="IPR002401">
    <property type="entry name" value="Cyt_P450_E_grp-I"/>
</dbReference>
<comment type="cofactor">
    <cofactor evidence="1">
        <name>heme</name>
        <dbReference type="ChEBI" id="CHEBI:30413"/>
    </cofactor>
</comment>
<evidence type="ECO:0000256" key="4">
    <source>
        <dbReference type="ARBA" id="ARBA00023004"/>
    </source>
</evidence>
<sequence length="647" mass="72451">MVSNVALAALVLVAIYALKVYRQFSRNLAAAKASGIKYTVVPFYLANRLYQLSTIFLIPLMRRLPVSWIDPWFDLTLVEWGWFRRYEPFKRFGTDTFLTVTSERTTLYTADADVIWQITNRRNDFPKALEVYGSLKIYGNNVVTSEGQLWRHHRKIVSPPFSERNNHLVFAETLGQSRDMVDSWMGGNEKSSKTIHTVADDAMRLSLHVISRGGFGVKLEWPGKGQATENEHVKGARGSAFSSSVPEGHTMSYTDALGMLLHNVLVVLLTPRFLLKHLPFQWSRVAYKSYVEWGKYMNEMFQSKKAAILEGTEGDSLDLMIAMIKGAGITKESASNSHSPAQTLSDSDILGNAFVFILAGHETAANSIHFCLVFLAMNIASQRHLQRDLDEIFQGRPVSQWDYDEVVPKLFGSMAGAVMNEELRLVAPVVGIPKSTAKGSPQPLNVDGKKCIVPENVYIQLVSTGVHRNPKYWPTGPPSDPKNPAHPVSNTDNDLEEFKPERWLLNPDAKNANMAEQDGDTEAASLGVNTASDTSPALYRPPKGAYIPFSEGYRSCIGRRFAQVEILAVLALIFSQYSVELSVDAYASNEAVEKMSEKEKKEVWGKAKAEVERQLRDDMGSVITLQLRKGDIGLRFVKRGNERFDWK</sequence>
<dbReference type="Pfam" id="PF00067">
    <property type="entry name" value="p450"/>
    <property type="match status" value="2"/>
</dbReference>
<dbReference type="Proteomes" id="UP001590950">
    <property type="component" value="Unassembled WGS sequence"/>
</dbReference>
<evidence type="ECO:0000256" key="5">
    <source>
        <dbReference type="RuleBase" id="RU000461"/>
    </source>
</evidence>
<dbReference type="PANTHER" id="PTHR24305:SF166">
    <property type="entry name" value="CYTOCHROME P450 12A4, MITOCHONDRIAL-RELATED"/>
    <property type="match status" value="1"/>
</dbReference>
<dbReference type="PROSITE" id="PS00086">
    <property type="entry name" value="CYTOCHROME_P450"/>
    <property type="match status" value="1"/>
</dbReference>
<name>A0ABR4A196_9LECA</name>
<dbReference type="InterPro" id="IPR050121">
    <property type="entry name" value="Cytochrome_P450_monoxygenase"/>
</dbReference>
<accession>A0ABR4A196</accession>
<keyword evidence="4 5" id="KW-0408">Iron</keyword>
<protein>
    <recommendedName>
        <fullName evidence="9">Cytochrome P450</fullName>
    </recommendedName>
</protein>
<dbReference type="EMBL" id="JBEFKJ010000024">
    <property type="protein sequence ID" value="KAL2039717.1"/>
    <property type="molecule type" value="Genomic_DNA"/>
</dbReference>
<keyword evidence="5" id="KW-0349">Heme</keyword>
<gene>
    <name evidence="7" type="ORF">N7G274_007576</name>
</gene>
<comment type="similarity">
    <text evidence="2 5">Belongs to the cytochrome P450 family.</text>
</comment>
<evidence type="ECO:0008006" key="9">
    <source>
        <dbReference type="Google" id="ProtNLM"/>
    </source>
</evidence>
<evidence type="ECO:0000313" key="7">
    <source>
        <dbReference type="EMBL" id="KAL2039717.1"/>
    </source>
</evidence>
<evidence type="ECO:0000313" key="8">
    <source>
        <dbReference type="Proteomes" id="UP001590950"/>
    </source>
</evidence>
<dbReference type="PANTHER" id="PTHR24305">
    <property type="entry name" value="CYTOCHROME P450"/>
    <property type="match status" value="1"/>
</dbReference>
<comment type="caution">
    <text evidence="7">The sequence shown here is derived from an EMBL/GenBank/DDBJ whole genome shotgun (WGS) entry which is preliminary data.</text>
</comment>
<evidence type="ECO:0000256" key="2">
    <source>
        <dbReference type="ARBA" id="ARBA00010617"/>
    </source>
</evidence>
<proteinExistence type="inferred from homology"/>
<dbReference type="InterPro" id="IPR017972">
    <property type="entry name" value="Cyt_P450_CS"/>
</dbReference>
<dbReference type="SUPFAM" id="SSF48264">
    <property type="entry name" value="Cytochrome P450"/>
    <property type="match status" value="1"/>
</dbReference>
<evidence type="ECO:0000256" key="3">
    <source>
        <dbReference type="ARBA" id="ARBA00022723"/>
    </source>
</evidence>
<feature type="region of interest" description="Disordered" evidence="6">
    <location>
        <begin position="470"/>
        <end position="493"/>
    </location>
</feature>